<dbReference type="Pfam" id="PF03564">
    <property type="entry name" value="DUF1759"/>
    <property type="match status" value="1"/>
</dbReference>
<evidence type="ECO:0000256" key="1">
    <source>
        <dbReference type="SAM" id="Coils"/>
    </source>
</evidence>
<dbReference type="InterPro" id="IPR001878">
    <property type="entry name" value="Znf_CCHC"/>
</dbReference>
<dbReference type="Gene3D" id="3.30.70.270">
    <property type="match status" value="1"/>
</dbReference>
<dbReference type="Pfam" id="PF00078">
    <property type="entry name" value="RVT_1"/>
    <property type="match status" value="1"/>
</dbReference>
<feature type="coiled-coil region" evidence="1">
    <location>
        <begin position="484"/>
        <end position="536"/>
    </location>
</feature>
<gene>
    <name evidence="3" type="ORF">PACLA_8A023015</name>
</gene>
<dbReference type="AlphaFoldDB" id="A0A7D9LYH5"/>
<dbReference type="InterPro" id="IPR000477">
    <property type="entry name" value="RT_dom"/>
</dbReference>
<dbReference type="OrthoDB" id="5989289at2759"/>
<dbReference type="GO" id="GO:0003676">
    <property type="term" value="F:nucleic acid binding"/>
    <property type="evidence" value="ECO:0007669"/>
    <property type="project" value="InterPro"/>
</dbReference>
<keyword evidence="4" id="KW-1185">Reference proteome</keyword>
<feature type="region of interest" description="Disordered" evidence="2">
    <location>
        <begin position="417"/>
        <end position="455"/>
    </location>
</feature>
<feature type="compositionally biased region" description="Polar residues" evidence="2">
    <location>
        <begin position="590"/>
        <end position="606"/>
    </location>
</feature>
<dbReference type="InterPro" id="IPR043502">
    <property type="entry name" value="DNA/RNA_pol_sf"/>
</dbReference>
<feature type="region of interest" description="Disordered" evidence="2">
    <location>
        <begin position="573"/>
        <end position="606"/>
    </location>
</feature>
<dbReference type="Gene3D" id="4.10.60.10">
    <property type="entry name" value="Zinc finger, CCHC-type"/>
    <property type="match status" value="1"/>
</dbReference>
<dbReference type="EMBL" id="CACRXK020027309">
    <property type="protein sequence ID" value="CAB4040830.1"/>
    <property type="molecule type" value="Genomic_DNA"/>
</dbReference>
<evidence type="ECO:0000313" key="4">
    <source>
        <dbReference type="Proteomes" id="UP001152795"/>
    </source>
</evidence>
<dbReference type="PANTHER" id="PTHR37984:SF9">
    <property type="entry name" value="INTEGRASE CATALYTIC DOMAIN-CONTAINING PROTEIN"/>
    <property type="match status" value="1"/>
</dbReference>
<dbReference type="SMART" id="SM00343">
    <property type="entry name" value="ZnF_C2HC"/>
    <property type="match status" value="2"/>
</dbReference>
<sequence>MKSNRPEKPSMSEVFNCYNCGTQHKRKECPAYGKTCHRCHKSNHFKAMCRSKKNVNAKIKPQPSLKESTSYTGNKLAVLGTTELCVESETNQSRNLNFYVIDTNQPSLLGLSSSGTCFDKNRGKYQSRLNGQETTSTSQRRSIQETSENLNWFGTIPAAFCSRVKEELDDMERKNVIHKVEEPTDWVSSMVVVEKPNGKLRICLDPKHLNKVIKCEHFQLPRIEDITTRMANAKRFAKLDANHGYWQIPLDEDSQLLTTFNTPFGRYCYTCTPFGITSAQDVFQKRMHQHFDDIEGVETDIDDILIHGTREEEHDQLLKSVLERCEKINLILNKEKCEFKSRGISENGVKPDEAKVKAMNEMEAPTDKKGLFDQVRVDRGKEFVLTLYMQEILAHHRTNPNRDPHCQTESKKLESITNQDQSLWMAERQPSTDVNKGDETNMSVRSKTKSKQSGVSSISTARKVAILSKKFEAEKAAHCLKLLEEESKQRLQEEEQKHLQADLEKAKVQAERRKKWRELQQQARESQLEYEHAVNEDECMREEENRSMRQGLVELLGSETLEDRVMRLGQDETRNDNQDNLLSRPGQPLDRQNTTHTIPGTNGDNQVHSVRARDIQGTINETVYNPEQANRFRAENTIPNLSQPKIRKETAPTESLLEKMLPTLIKMERPKLPVFDGNPVDYARFKACIKVEIEQKGVYDNVEKLKFLLDAVTGSAKSCLKRFIPGSERYKEAWQALDNRFGQPDVVVAAAKKQIDEFPDIPTENAEKIRVSRIGFRACWCLQRT</sequence>
<dbReference type="PANTHER" id="PTHR37984">
    <property type="entry name" value="PROTEIN CBG26694"/>
    <property type="match status" value="1"/>
</dbReference>
<dbReference type="Gene3D" id="3.10.10.10">
    <property type="entry name" value="HIV Type 1 Reverse Transcriptase, subunit A, domain 1"/>
    <property type="match status" value="1"/>
</dbReference>
<dbReference type="CDD" id="cd01647">
    <property type="entry name" value="RT_LTR"/>
    <property type="match status" value="1"/>
</dbReference>
<dbReference type="InterPro" id="IPR043128">
    <property type="entry name" value="Rev_trsase/Diguanyl_cyclase"/>
</dbReference>
<dbReference type="InterPro" id="IPR050951">
    <property type="entry name" value="Retrovirus_Pol_polyprotein"/>
</dbReference>
<dbReference type="Proteomes" id="UP001152795">
    <property type="component" value="Unassembled WGS sequence"/>
</dbReference>
<reference evidence="3" key="1">
    <citation type="submission" date="2020-04" db="EMBL/GenBank/DDBJ databases">
        <authorList>
            <person name="Alioto T."/>
            <person name="Alioto T."/>
            <person name="Gomez Garrido J."/>
        </authorList>
    </citation>
    <scope>NUCLEOTIDE SEQUENCE</scope>
    <source>
        <strain evidence="3">A484AB</strain>
    </source>
</reference>
<organism evidence="3 4">
    <name type="scientific">Paramuricea clavata</name>
    <name type="common">Red gorgonian</name>
    <name type="synonym">Violescent sea-whip</name>
    <dbReference type="NCBI Taxonomy" id="317549"/>
    <lineage>
        <taxon>Eukaryota</taxon>
        <taxon>Metazoa</taxon>
        <taxon>Cnidaria</taxon>
        <taxon>Anthozoa</taxon>
        <taxon>Octocorallia</taxon>
        <taxon>Malacalcyonacea</taxon>
        <taxon>Plexauridae</taxon>
        <taxon>Paramuricea</taxon>
    </lineage>
</organism>
<keyword evidence="1" id="KW-0175">Coiled coil</keyword>
<protein>
    <submittedName>
        <fullName evidence="3">Transposon Ty3-I Gag-Pol poly</fullName>
    </submittedName>
</protein>
<name>A0A7D9LYH5_PARCT</name>
<proteinExistence type="predicted"/>
<comment type="caution">
    <text evidence="3">The sequence shown here is derived from an EMBL/GenBank/DDBJ whole genome shotgun (WGS) entry which is preliminary data.</text>
</comment>
<dbReference type="GO" id="GO:0008270">
    <property type="term" value="F:zinc ion binding"/>
    <property type="evidence" value="ECO:0007669"/>
    <property type="project" value="InterPro"/>
</dbReference>
<dbReference type="InterPro" id="IPR005312">
    <property type="entry name" value="DUF1759"/>
</dbReference>
<evidence type="ECO:0000256" key="2">
    <source>
        <dbReference type="SAM" id="MobiDB-lite"/>
    </source>
</evidence>
<feature type="compositionally biased region" description="Polar residues" evidence="2">
    <location>
        <begin position="429"/>
        <end position="455"/>
    </location>
</feature>
<evidence type="ECO:0000313" key="3">
    <source>
        <dbReference type="EMBL" id="CAB4040830.1"/>
    </source>
</evidence>
<dbReference type="SUPFAM" id="SSF56672">
    <property type="entry name" value="DNA/RNA polymerases"/>
    <property type="match status" value="1"/>
</dbReference>
<accession>A0A7D9LYH5</accession>